<dbReference type="InterPro" id="IPR015866">
    <property type="entry name" value="Ser-tRNA-synth_1_N"/>
</dbReference>
<dbReference type="Pfam" id="PF02403">
    <property type="entry name" value="Seryl_tRNA_N"/>
    <property type="match status" value="1"/>
</dbReference>
<reference evidence="11 12" key="1">
    <citation type="journal article" date="2016" name="Genome Biol. Evol.">
        <title>Divergent and convergent evolution of fungal pathogenicity.</title>
        <authorList>
            <person name="Shang Y."/>
            <person name="Xiao G."/>
            <person name="Zheng P."/>
            <person name="Cen K."/>
            <person name="Zhan S."/>
            <person name="Wang C."/>
        </authorList>
    </citation>
    <scope>NUCLEOTIDE SEQUENCE [LARGE SCALE GENOMIC DNA]</scope>
    <source>
        <strain evidence="11 12">RCEF 2490</strain>
    </source>
</reference>
<dbReference type="InterPro" id="IPR042103">
    <property type="entry name" value="SerRS_1_N_sf"/>
</dbReference>
<comment type="caution">
    <text evidence="11">The sequence shown here is derived from an EMBL/GenBank/DDBJ whole genome shotgun (WGS) entry which is preliminary data.</text>
</comment>
<evidence type="ECO:0000256" key="2">
    <source>
        <dbReference type="ARBA" id="ARBA00022598"/>
    </source>
</evidence>
<evidence type="ECO:0000256" key="4">
    <source>
        <dbReference type="ARBA" id="ARBA00022840"/>
    </source>
</evidence>
<evidence type="ECO:0000259" key="10">
    <source>
        <dbReference type="PROSITE" id="PS50862"/>
    </source>
</evidence>
<dbReference type="EMBL" id="AZGY01000010">
    <property type="protein sequence ID" value="KZZ94945.1"/>
    <property type="molecule type" value="Genomic_DNA"/>
</dbReference>
<keyword evidence="12" id="KW-1185">Reference proteome</keyword>
<keyword evidence="2" id="KW-0436">Ligase</keyword>
<feature type="coiled-coil region" evidence="8">
    <location>
        <begin position="113"/>
        <end position="140"/>
    </location>
</feature>
<feature type="domain" description="Aminoacyl-transfer RNA synthetases class-II family profile" evidence="10">
    <location>
        <begin position="349"/>
        <end position="530"/>
    </location>
</feature>
<feature type="region of interest" description="Disordered" evidence="9">
    <location>
        <begin position="261"/>
        <end position="283"/>
    </location>
</feature>
<dbReference type="PROSITE" id="PS50862">
    <property type="entry name" value="AA_TRNA_LIGASE_II"/>
    <property type="match status" value="1"/>
</dbReference>
<dbReference type="STRING" id="1081109.A0A168B8E6"/>
<dbReference type="GO" id="GO:0004828">
    <property type="term" value="F:serine-tRNA ligase activity"/>
    <property type="evidence" value="ECO:0007669"/>
    <property type="project" value="UniProtKB-EC"/>
</dbReference>
<dbReference type="PRINTS" id="PR00981">
    <property type="entry name" value="TRNASYNTHSER"/>
</dbReference>
<evidence type="ECO:0000256" key="7">
    <source>
        <dbReference type="ARBA" id="ARBA00034892"/>
    </source>
</evidence>
<dbReference type="InterPro" id="IPR002317">
    <property type="entry name" value="Ser-tRNA-ligase_type_1"/>
</dbReference>
<dbReference type="EC" id="6.1.1.11" evidence="1"/>
<evidence type="ECO:0000256" key="9">
    <source>
        <dbReference type="SAM" id="MobiDB-lite"/>
    </source>
</evidence>
<sequence length="544" mass="57897">MNRVCLRCRAAAAARRPRGTTTTTTTTAAHAITRRSFADARRPSVAPKCIIDIKHIRQNADLYARTCVERNYPQQASHPARIVAAHYQWQQLQSQGRSLRERSNALQKILADADAAAQDRAGAQAEARQLKQQLSTIEKGEAAAVAEMQALALALPNLTSAETPVGDEPTVLSYINTAEDGGRHVSSSRRSHVDIGAELGVLDFAAAATSSGWGWYYLVGDAARLELALVSYALDVATRHGWTQVSPPSMVYSHIGSACGFQPRDAHPPPPSSSSAAEAQQQPGSQIYTIAQSPTDAARGVPQLCLAGTSEISLAAMYANTTLPHSPPSSPSSSSSSSSSASASASAQLPLKRVAVSRCYRAEAGARGSETRGLYRVHEFTKVELFAWTRPDPSATNDTFDEMLDMQTEILQSLDLPCRVLEMPSGDLGASAVRKVDMEAWFPGRGAEGSWGELTSASICTDYQTRRLNTRVRLHEASLAAGGGGGAGGGSGGKLGFPWTVNATALAVPRVIAALMENGWDEASRSVAIPEVLRPWMGGKDRMS</sequence>
<accession>A0A168B8E6</accession>
<evidence type="ECO:0000256" key="8">
    <source>
        <dbReference type="SAM" id="Coils"/>
    </source>
</evidence>
<dbReference type="InterPro" id="IPR045864">
    <property type="entry name" value="aa-tRNA-synth_II/BPL/LPL"/>
</dbReference>
<evidence type="ECO:0000256" key="1">
    <source>
        <dbReference type="ARBA" id="ARBA00012840"/>
    </source>
</evidence>
<dbReference type="Pfam" id="PF00587">
    <property type="entry name" value="tRNA-synt_2b"/>
    <property type="match status" value="1"/>
</dbReference>
<dbReference type="OrthoDB" id="10264585at2759"/>
<dbReference type="SUPFAM" id="SSF55681">
    <property type="entry name" value="Class II aaRS and biotin synthetases"/>
    <property type="match status" value="1"/>
</dbReference>
<dbReference type="InterPro" id="IPR010978">
    <property type="entry name" value="tRNA-bd_arm"/>
</dbReference>
<dbReference type="GO" id="GO:0006434">
    <property type="term" value="P:seryl-tRNA aminoacylation"/>
    <property type="evidence" value="ECO:0007669"/>
    <property type="project" value="InterPro"/>
</dbReference>
<name>A0A168B8E6_9HYPO</name>
<evidence type="ECO:0000256" key="5">
    <source>
        <dbReference type="ARBA" id="ARBA00023146"/>
    </source>
</evidence>
<feature type="compositionally biased region" description="Low complexity" evidence="9">
    <location>
        <begin position="331"/>
        <end position="344"/>
    </location>
</feature>
<evidence type="ECO:0000313" key="11">
    <source>
        <dbReference type="EMBL" id="KZZ94945.1"/>
    </source>
</evidence>
<protein>
    <recommendedName>
        <fullName evidence="1">serine--tRNA ligase</fullName>
        <ecNumber evidence="1">6.1.1.11</ecNumber>
    </recommendedName>
    <alternativeName>
        <fullName evidence="6">Seryl-tRNA synthetase</fullName>
    </alternativeName>
    <alternativeName>
        <fullName evidence="7">Seryl-tRNA(Ser) synthetase</fullName>
    </alternativeName>
</protein>
<dbReference type="UniPathway" id="UPA00906">
    <property type="reaction ID" value="UER00895"/>
</dbReference>
<evidence type="ECO:0000256" key="6">
    <source>
        <dbReference type="ARBA" id="ARBA00031113"/>
    </source>
</evidence>
<dbReference type="AlphaFoldDB" id="A0A168B8E6"/>
<keyword evidence="8" id="KW-0175">Coiled coil</keyword>
<organism evidence="11 12">
    <name type="scientific">Moelleriella libera RCEF 2490</name>
    <dbReference type="NCBI Taxonomy" id="1081109"/>
    <lineage>
        <taxon>Eukaryota</taxon>
        <taxon>Fungi</taxon>
        <taxon>Dikarya</taxon>
        <taxon>Ascomycota</taxon>
        <taxon>Pezizomycotina</taxon>
        <taxon>Sordariomycetes</taxon>
        <taxon>Hypocreomycetidae</taxon>
        <taxon>Hypocreales</taxon>
        <taxon>Clavicipitaceae</taxon>
        <taxon>Moelleriella</taxon>
    </lineage>
</organism>
<dbReference type="Gene3D" id="3.30.930.10">
    <property type="entry name" value="Bira Bifunctional Protein, Domain 2"/>
    <property type="match status" value="1"/>
</dbReference>
<gene>
    <name evidence="11" type="ORF">AAL_05056</name>
</gene>
<feature type="compositionally biased region" description="Low complexity" evidence="9">
    <location>
        <begin position="273"/>
        <end position="283"/>
    </location>
</feature>
<feature type="region of interest" description="Disordered" evidence="9">
    <location>
        <begin position="323"/>
        <end position="344"/>
    </location>
</feature>
<keyword evidence="5 11" id="KW-0030">Aminoacyl-tRNA synthetase</keyword>
<dbReference type="Gene3D" id="1.10.287.40">
    <property type="entry name" value="Serine-tRNA synthetase, tRNA binding domain"/>
    <property type="match status" value="1"/>
</dbReference>
<dbReference type="Proteomes" id="UP000078544">
    <property type="component" value="Unassembled WGS sequence"/>
</dbReference>
<keyword evidence="3" id="KW-0547">Nucleotide-binding</keyword>
<dbReference type="InterPro" id="IPR002314">
    <property type="entry name" value="aa-tRNA-synt_IIb"/>
</dbReference>
<dbReference type="PANTHER" id="PTHR11778">
    <property type="entry name" value="SERYL-TRNA SYNTHETASE"/>
    <property type="match status" value="1"/>
</dbReference>
<evidence type="ECO:0000313" key="12">
    <source>
        <dbReference type="Proteomes" id="UP000078544"/>
    </source>
</evidence>
<dbReference type="SUPFAM" id="SSF46589">
    <property type="entry name" value="tRNA-binding arm"/>
    <property type="match status" value="1"/>
</dbReference>
<keyword evidence="4" id="KW-0067">ATP-binding</keyword>
<dbReference type="GO" id="GO:0005524">
    <property type="term" value="F:ATP binding"/>
    <property type="evidence" value="ECO:0007669"/>
    <property type="project" value="UniProtKB-KW"/>
</dbReference>
<dbReference type="InterPro" id="IPR006195">
    <property type="entry name" value="aa-tRNA-synth_II"/>
</dbReference>
<proteinExistence type="predicted"/>
<evidence type="ECO:0000256" key="3">
    <source>
        <dbReference type="ARBA" id="ARBA00022741"/>
    </source>
</evidence>